<feature type="transmembrane region" description="Helical" evidence="1">
    <location>
        <begin position="201"/>
        <end position="218"/>
    </location>
</feature>
<keyword evidence="1" id="KW-0472">Membrane</keyword>
<evidence type="ECO:0000313" key="2">
    <source>
        <dbReference type="EMBL" id="CAL8145820.1"/>
    </source>
</evidence>
<reference evidence="2 3" key="1">
    <citation type="submission" date="2024-08" db="EMBL/GenBank/DDBJ databases">
        <authorList>
            <person name="Cucini C."/>
            <person name="Frati F."/>
        </authorList>
    </citation>
    <scope>NUCLEOTIDE SEQUENCE [LARGE SCALE GENOMIC DNA]</scope>
</reference>
<keyword evidence="3" id="KW-1185">Reference proteome</keyword>
<dbReference type="Proteomes" id="UP001642540">
    <property type="component" value="Unassembled WGS sequence"/>
</dbReference>
<gene>
    <name evidence="2" type="ORF">ODALV1_LOCUS30611</name>
</gene>
<dbReference type="Gene3D" id="1.10.287.70">
    <property type="match status" value="1"/>
</dbReference>
<evidence type="ECO:0008006" key="4">
    <source>
        <dbReference type="Google" id="ProtNLM"/>
    </source>
</evidence>
<evidence type="ECO:0000256" key="1">
    <source>
        <dbReference type="SAM" id="Phobius"/>
    </source>
</evidence>
<proteinExistence type="predicted"/>
<feature type="transmembrane region" description="Helical" evidence="1">
    <location>
        <begin position="238"/>
        <end position="257"/>
    </location>
</feature>
<organism evidence="2 3">
    <name type="scientific">Orchesella dallaii</name>
    <dbReference type="NCBI Taxonomy" id="48710"/>
    <lineage>
        <taxon>Eukaryota</taxon>
        <taxon>Metazoa</taxon>
        <taxon>Ecdysozoa</taxon>
        <taxon>Arthropoda</taxon>
        <taxon>Hexapoda</taxon>
        <taxon>Collembola</taxon>
        <taxon>Entomobryomorpha</taxon>
        <taxon>Entomobryoidea</taxon>
        <taxon>Orchesellidae</taxon>
        <taxon>Orchesellinae</taxon>
        <taxon>Orchesella</taxon>
    </lineage>
</organism>
<name>A0ABP1S7Q3_9HEXA</name>
<protein>
    <recommendedName>
        <fullName evidence="4">Ionotropic glutamate receptor C-terminal domain-containing protein</fullName>
    </recommendedName>
</protein>
<sequence length="551" mass="63569">MRKIADLYFGGECEQIIFMCKYCDPNRGNFQYTNQWLEVGNQYVEYPFKCSSAFDEIADNRKMLESIYNKVTQDGQNFTYFKFNSQVVEISFSSFEYKLIERAKYARNIGEILVIFRESPDHQANLDDIMLSILLEKMPKPPSSNKYIWKYSELSPALGAVGTEANLNTIKMSSNYYNFLTCDKRQLINPGVYIKPFKSQVWIVLGSAIVLTVAMNAISIKTDGRYFPFHIEYEKCSISLTILSLLLNTFGYGMNIYKNKTLRTKILLGVWLLTSIILSNAYRGDTFAKTVAPLETANVETFEELLSFTVYTESICSINQGQDIVHCFTFNFNLFTWLSRHLPSDTELSTVVSLFNLGPGGSATFERVLGVKLLKMERTMIELIMRTNLVDHEKYKTELNVENLLGKCHKTAYIAVNRDVQRLVKNLNKNCSEKIMYSGKDKWFEETSEWYVEENGGSRIFNVVNAASLFLNVEVVQKQNMEHYRSFNLNYSSTSSQMLLSRNRNLAFRNQFWFNTSKFYNLISVEQAEEDTLLKLVMLISLVAIVVYGLR</sequence>
<accession>A0ABP1S7Q3</accession>
<keyword evidence="1" id="KW-0812">Transmembrane</keyword>
<keyword evidence="1" id="KW-1133">Transmembrane helix</keyword>
<evidence type="ECO:0000313" key="3">
    <source>
        <dbReference type="Proteomes" id="UP001642540"/>
    </source>
</evidence>
<feature type="transmembrane region" description="Helical" evidence="1">
    <location>
        <begin position="532"/>
        <end position="550"/>
    </location>
</feature>
<comment type="caution">
    <text evidence="2">The sequence shown here is derived from an EMBL/GenBank/DDBJ whole genome shotgun (WGS) entry which is preliminary data.</text>
</comment>
<dbReference type="EMBL" id="CAXLJM020000164">
    <property type="protein sequence ID" value="CAL8145820.1"/>
    <property type="molecule type" value="Genomic_DNA"/>
</dbReference>